<comment type="caution">
    <text evidence="5">The sequence shown here is derived from an EMBL/GenBank/DDBJ whole genome shotgun (WGS) entry which is preliminary data.</text>
</comment>
<sequence>MANRRDFLQILSLGAGLTALSRATSARAGVLSSLPKSDRQLRVALMGLGSYATRVAEAMESCQRAKLVGIVTGTPAKAEAWKKKYNIPDKNIYNYQTVSQLKNNPDIDAVYIITPNSLHHQHVMQVAAAGKHVICEKPLADTAKQAQEMITACEKAGMKLYVGYRLHFEPHTREVIRMREAGELGTILFVDNTCGFKIGDPTQWRLKKALAGGGALMDVGIYAINGARYGTGEEPLWVTAQEIKTDPVKFAEVDETITFQMGFPGGAIATCSTTYNFNNLGRLYVVGEKGFAELDPAFGYGPIKGRTHKGPLNQPVITHQTAQMDGLAECILDNKPDPNMTGHEALRDMKVIDAIYESIRKGGQKIMIG</sequence>
<keyword evidence="2" id="KW-0560">Oxidoreductase</keyword>
<evidence type="ECO:0000313" key="6">
    <source>
        <dbReference type="Proteomes" id="UP000557307"/>
    </source>
</evidence>
<dbReference type="Pfam" id="PF22725">
    <property type="entry name" value="GFO_IDH_MocA_C3"/>
    <property type="match status" value="1"/>
</dbReference>
<dbReference type="PANTHER" id="PTHR22604">
    <property type="entry name" value="OXIDOREDUCTASES"/>
    <property type="match status" value="1"/>
</dbReference>
<dbReference type="GO" id="GO:0000166">
    <property type="term" value="F:nucleotide binding"/>
    <property type="evidence" value="ECO:0007669"/>
    <property type="project" value="InterPro"/>
</dbReference>
<dbReference type="RefSeq" id="WP_184170925.1">
    <property type="nucleotide sequence ID" value="NZ_JACHGF010000001.1"/>
</dbReference>
<dbReference type="InterPro" id="IPR008354">
    <property type="entry name" value="Glc-Fru_OxRdtase_bac"/>
</dbReference>
<evidence type="ECO:0000259" key="3">
    <source>
        <dbReference type="Pfam" id="PF01408"/>
    </source>
</evidence>
<keyword evidence="6" id="KW-1185">Reference proteome</keyword>
<dbReference type="Proteomes" id="UP000557307">
    <property type="component" value="Unassembled WGS sequence"/>
</dbReference>
<dbReference type="PROSITE" id="PS51318">
    <property type="entry name" value="TAT"/>
    <property type="match status" value="1"/>
</dbReference>
<dbReference type="InterPro" id="IPR036291">
    <property type="entry name" value="NAD(P)-bd_dom_sf"/>
</dbReference>
<dbReference type="Gene3D" id="3.40.50.720">
    <property type="entry name" value="NAD(P)-binding Rossmann-like Domain"/>
    <property type="match status" value="1"/>
</dbReference>
<organism evidence="5 6">
    <name type="scientific">Rhabdobacter roseus</name>
    <dbReference type="NCBI Taxonomy" id="1655419"/>
    <lineage>
        <taxon>Bacteria</taxon>
        <taxon>Pseudomonadati</taxon>
        <taxon>Bacteroidota</taxon>
        <taxon>Cytophagia</taxon>
        <taxon>Cytophagales</taxon>
        <taxon>Cytophagaceae</taxon>
        <taxon>Rhabdobacter</taxon>
    </lineage>
</organism>
<dbReference type="InterPro" id="IPR055170">
    <property type="entry name" value="GFO_IDH_MocA-like_dom"/>
</dbReference>
<feature type="domain" description="GFO/IDH/MocA-like oxidoreductase" evidence="4">
    <location>
        <begin position="173"/>
        <end position="292"/>
    </location>
</feature>
<gene>
    <name evidence="5" type="ORF">HNQ92_000690</name>
</gene>
<dbReference type="EMBL" id="JACHGF010000001">
    <property type="protein sequence ID" value="MBB5282569.1"/>
    <property type="molecule type" value="Genomic_DNA"/>
</dbReference>
<reference evidence="5 6" key="1">
    <citation type="submission" date="2020-08" db="EMBL/GenBank/DDBJ databases">
        <title>Genomic Encyclopedia of Type Strains, Phase IV (KMG-IV): sequencing the most valuable type-strain genomes for metagenomic binning, comparative biology and taxonomic classification.</title>
        <authorList>
            <person name="Goeker M."/>
        </authorList>
    </citation>
    <scope>NUCLEOTIDE SEQUENCE [LARGE SCALE GENOMIC DNA]</scope>
    <source>
        <strain evidence="5 6">DSM 105074</strain>
    </source>
</reference>
<proteinExistence type="inferred from homology"/>
<comment type="similarity">
    <text evidence="1">Belongs to the Gfo/Idh/MocA family.</text>
</comment>
<dbReference type="AlphaFoldDB" id="A0A840TS86"/>
<accession>A0A840TS86</accession>
<evidence type="ECO:0000313" key="5">
    <source>
        <dbReference type="EMBL" id="MBB5282569.1"/>
    </source>
</evidence>
<name>A0A840TS86_9BACT</name>
<evidence type="ECO:0000259" key="4">
    <source>
        <dbReference type="Pfam" id="PF22725"/>
    </source>
</evidence>
<dbReference type="SUPFAM" id="SSF51735">
    <property type="entry name" value="NAD(P)-binding Rossmann-fold domains"/>
    <property type="match status" value="1"/>
</dbReference>
<dbReference type="PANTHER" id="PTHR22604:SF105">
    <property type="entry name" value="TRANS-1,2-DIHYDROBENZENE-1,2-DIOL DEHYDROGENASE"/>
    <property type="match status" value="1"/>
</dbReference>
<dbReference type="Pfam" id="PF01408">
    <property type="entry name" value="GFO_IDH_MocA"/>
    <property type="match status" value="1"/>
</dbReference>
<dbReference type="InterPro" id="IPR006311">
    <property type="entry name" value="TAT_signal"/>
</dbReference>
<dbReference type="GO" id="GO:0016491">
    <property type="term" value="F:oxidoreductase activity"/>
    <property type="evidence" value="ECO:0007669"/>
    <property type="project" value="UniProtKB-KW"/>
</dbReference>
<dbReference type="Gene3D" id="3.30.360.10">
    <property type="entry name" value="Dihydrodipicolinate Reductase, domain 2"/>
    <property type="match status" value="1"/>
</dbReference>
<dbReference type="InterPro" id="IPR050984">
    <property type="entry name" value="Gfo/Idh/MocA_domain"/>
</dbReference>
<evidence type="ECO:0000256" key="2">
    <source>
        <dbReference type="ARBA" id="ARBA00023002"/>
    </source>
</evidence>
<dbReference type="SUPFAM" id="SSF55347">
    <property type="entry name" value="Glyceraldehyde-3-phosphate dehydrogenase-like, C-terminal domain"/>
    <property type="match status" value="1"/>
</dbReference>
<dbReference type="InterPro" id="IPR000683">
    <property type="entry name" value="Gfo/Idh/MocA-like_OxRdtase_N"/>
</dbReference>
<dbReference type="PRINTS" id="PR01775">
    <property type="entry name" value="GLFROXRDTASE"/>
</dbReference>
<protein>
    <submittedName>
        <fullName evidence="5">Putative dehydrogenase</fullName>
    </submittedName>
</protein>
<evidence type="ECO:0000256" key="1">
    <source>
        <dbReference type="ARBA" id="ARBA00010928"/>
    </source>
</evidence>
<feature type="domain" description="Gfo/Idh/MocA-like oxidoreductase N-terminal" evidence="3">
    <location>
        <begin position="41"/>
        <end position="164"/>
    </location>
</feature>